<sequence length="246" mass="25725">MATPIQGTTAEATTVDGVTTPGATTNPGLQTLAVGATLVVVFDGPVATGTPITRFIVQVASSNGKNSMLDREPMLLDGTEKSIALNETGERLSWAFDRYTAVSDNEAVMSSIGYPGRQTLTAVGYGTARVIVSQAGKELARLKVTVTRAPRFEFRIPERLLTAAKAGEIVNVTGRLAQRLPMSIAPTKVCAFHVTPRVRLGCATTTPAGDFTIPAKAKTGTAVVEYKDAGGGKGSAFLAIEIDRLA</sequence>
<feature type="compositionally biased region" description="Polar residues" evidence="1">
    <location>
        <begin position="1"/>
        <end position="12"/>
    </location>
</feature>
<dbReference type="EMBL" id="CAEZYW010000249">
    <property type="protein sequence ID" value="CAB4753910.1"/>
    <property type="molecule type" value="Genomic_DNA"/>
</dbReference>
<organism evidence="2">
    <name type="scientific">freshwater metagenome</name>
    <dbReference type="NCBI Taxonomy" id="449393"/>
    <lineage>
        <taxon>unclassified sequences</taxon>
        <taxon>metagenomes</taxon>
        <taxon>ecological metagenomes</taxon>
    </lineage>
</organism>
<evidence type="ECO:0000256" key="1">
    <source>
        <dbReference type="SAM" id="MobiDB-lite"/>
    </source>
</evidence>
<reference evidence="2" key="1">
    <citation type="submission" date="2020-05" db="EMBL/GenBank/DDBJ databases">
        <authorList>
            <person name="Chiriac C."/>
            <person name="Salcher M."/>
            <person name="Ghai R."/>
            <person name="Kavagutti S V."/>
        </authorList>
    </citation>
    <scope>NUCLEOTIDE SEQUENCE</scope>
</reference>
<gene>
    <name evidence="2" type="ORF">UFOPK2786_01432</name>
</gene>
<protein>
    <submittedName>
        <fullName evidence="2">Unannotated protein</fullName>
    </submittedName>
</protein>
<name>A0A6J6U1X1_9ZZZZ</name>
<accession>A0A6J6U1X1</accession>
<dbReference type="AlphaFoldDB" id="A0A6J6U1X1"/>
<feature type="region of interest" description="Disordered" evidence="1">
    <location>
        <begin position="1"/>
        <end position="22"/>
    </location>
</feature>
<proteinExistence type="predicted"/>
<evidence type="ECO:0000313" key="2">
    <source>
        <dbReference type="EMBL" id="CAB4753910.1"/>
    </source>
</evidence>